<protein>
    <submittedName>
        <fullName evidence="1">Uncharacterized protein</fullName>
    </submittedName>
</protein>
<dbReference type="EMBL" id="JAOYFB010000001">
    <property type="protein sequence ID" value="KAK4003421.1"/>
    <property type="molecule type" value="Genomic_DNA"/>
</dbReference>
<accession>A0ABQ9YS27</accession>
<gene>
    <name evidence="1" type="ORF">OUZ56_005187</name>
</gene>
<proteinExistence type="predicted"/>
<comment type="caution">
    <text evidence="1">The sequence shown here is derived from an EMBL/GenBank/DDBJ whole genome shotgun (WGS) entry which is preliminary data.</text>
</comment>
<sequence length="61" mass="7028">MGIAAKQCPLPSPVDVFIELLRPITRSEVKHLLLVLLRMMDVEAKDDLDSNLYHVSFYTVW</sequence>
<reference evidence="1 2" key="1">
    <citation type="journal article" date="2023" name="Nucleic Acids Res.">
        <title>The hologenome of Daphnia magna reveals possible DNA methylation and microbiome-mediated evolution of the host genome.</title>
        <authorList>
            <person name="Chaturvedi A."/>
            <person name="Li X."/>
            <person name="Dhandapani V."/>
            <person name="Marshall H."/>
            <person name="Kissane S."/>
            <person name="Cuenca-Cambronero M."/>
            <person name="Asole G."/>
            <person name="Calvet F."/>
            <person name="Ruiz-Romero M."/>
            <person name="Marangio P."/>
            <person name="Guigo R."/>
            <person name="Rago D."/>
            <person name="Mirbahai L."/>
            <person name="Eastwood N."/>
            <person name="Colbourne J.K."/>
            <person name="Zhou J."/>
            <person name="Mallon E."/>
            <person name="Orsini L."/>
        </authorList>
    </citation>
    <scope>NUCLEOTIDE SEQUENCE [LARGE SCALE GENOMIC DNA]</scope>
    <source>
        <strain evidence="1">LRV0_1</strain>
    </source>
</reference>
<evidence type="ECO:0000313" key="2">
    <source>
        <dbReference type="Proteomes" id="UP001234178"/>
    </source>
</evidence>
<organism evidence="1 2">
    <name type="scientific">Daphnia magna</name>
    <dbReference type="NCBI Taxonomy" id="35525"/>
    <lineage>
        <taxon>Eukaryota</taxon>
        <taxon>Metazoa</taxon>
        <taxon>Ecdysozoa</taxon>
        <taxon>Arthropoda</taxon>
        <taxon>Crustacea</taxon>
        <taxon>Branchiopoda</taxon>
        <taxon>Diplostraca</taxon>
        <taxon>Cladocera</taxon>
        <taxon>Anomopoda</taxon>
        <taxon>Daphniidae</taxon>
        <taxon>Daphnia</taxon>
    </lineage>
</organism>
<keyword evidence="2" id="KW-1185">Reference proteome</keyword>
<evidence type="ECO:0000313" key="1">
    <source>
        <dbReference type="EMBL" id="KAK4003421.1"/>
    </source>
</evidence>
<dbReference type="Proteomes" id="UP001234178">
    <property type="component" value="Unassembled WGS sequence"/>
</dbReference>
<name>A0ABQ9YS27_9CRUS</name>